<dbReference type="AlphaFoldDB" id="A0A1M4UPJ7"/>
<evidence type="ECO:0008006" key="3">
    <source>
        <dbReference type="Google" id="ProtNLM"/>
    </source>
</evidence>
<dbReference type="STRING" id="1121881.SAMN02745225_01058"/>
<dbReference type="InterPro" id="IPR059220">
    <property type="entry name" value="AbiEi"/>
</dbReference>
<keyword evidence="2" id="KW-1185">Reference proteome</keyword>
<dbReference type="EMBL" id="FQUL01000011">
    <property type="protein sequence ID" value="SHE58575.1"/>
    <property type="molecule type" value="Genomic_DNA"/>
</dbReference>
<organism evidence="1 2">
    <name type="scientific">Ferrithrix thermotolerans DSM 19514</name>
    <dbReference type="NCBI Taxonomy" id="1121881"/>
    <lineage>
        <taxon>Bacteria</taxon>
        <taxon>Bacillati</taxon>
        <taxon>Actinomycetota</taxon>
        <taxon>Acidimicrobiia</taxon>
        <taxon>Acidimicrobiales</taxon>
        <taxon>Acidimicrobiaceae</taxon>
        <taxon>Ferrithrix</taxon>
    </lineage>
</organism>
<dbReference type="Proteomes" id="UP000184295">
    <property type="component" value="Unassembled WGS sequence"/>
</dbReference>
<proteinExistence type="predicted"/>
<sequence length="202" mass="23085">MKGKSGFYICGETLRVCITYNYMNRLALLNRLSPLEQRGIIVFTKRDLEKVFPEENGKTMEKSLERMRQDQLLVRAARGVYVFALAIPRHRGWLIEDIAKALRPNDFNYVSLESILSEYGVISQIPVDRLTVMTTGAKGLHHTPFGTIEFTHTSRSLPDLLERTLVVNGRPLRIATKVAAVQDLRRVGRNLDLVDWEEVVDD</sequence>
<name>A0A1M4UPJ7_9ACTN</name>
<reference evidence="2" key="1">
    <citation type="submission" date="2016-11" db="EMBL/GenBank/DDBJ databases">
        <authorList>
            <person name="Varghese N."/>
            <person name="Submissions S."/>
        </authorList>
    </citation>
    <scope>NUCLEOTIDE SEQUENCE [LARGE SCALE GENOMIC DNA]</scope>
    <source>
        <strain evidence="2">DSM 19514</strain>
    </source>
</reference>
<protein>
    <recommendedName>
        <fullName evidence="3">Transcriptional regulator, AbiEi antitoxin, Type IV TA system</fullName>
    </recommendedName>
</protein>
<evidence type="ECO:0000313" key="1">
    <source>
        <dbReference type="EMBL" id="SHE58575.1"/>
    </source>
</evidence>
<dbReference type="NCBIfam" id="NF047376">
    <property type="entry name" value="TAA_AbiEi"/>
    <property type="match status" value="1"/>
</dbReference>
<gene>
    <name evidence="1" type="ORF">SAMN02745225_01058</name>
</gene>
<accession>A0A1M4UPJ7</accession>
<evidence type="ECO:0000313" key="2">
    <source>
        <dbReference type="Proteomes" id="UP000184295"/>
    </source>
</evidence>